<organism evidence="7 8">
    <name type="scientific">Hoylesella oralis ATCC 33269</name>
    <dbReference type="NCBI Taxonomy" id="873533"/>
    <lineage>
        <taxon>Bacteria</taxon>
        <taxon>Pseudomonadati</taxon>
        <taxon>Bacteroidota</taxon>
        <taxon>Bacteroidia</taxon>
        <taxon>Bacteroidales</taxon>
        <taxon>Prevotellaceae</taxon>
        <taxon>Hoylesella</taxon>
    </lineage>
</organism>
<dbReference type="InterPro" id="IPR007267">
    <property type="entry name" value="GtrA_DPMS_TM"/>
</dbReference>
<protein>
    <recommendedName>
        <fullName evidence="6">GtrA/DPMS transmembrane domain-containing protein</fullName>
    </recommendedName>
</protein>
<dbReference type="GO" id="GO:0000271">
    <property type="term" value="P:polysaccharide biosynthetic process"/>
    <property type="evidence" value="ECO:0007669"/>
    <property type="project" value="InterPro"/>
</dbReference>
<gene>
    <name evidence="7" type="ORF">HMPREF0663_10769</name>
</gene>
<evidence type="ECO:0000256" key="2">
    <source>
        <dbReference type="ARBA" id="ARBA00022692"/>
    </source>
</evidence>
<feature type="domain" description="GtrA/DPMS transmembrane" evidence="6">
    <location>
        <begin position="84"/>
        <end position="193"/>
    </location>
</feature>
<dbReference type="Proteomes" id="UP000005580">
    <property type="component" value="Unassembled WGS sequence"/>
</dbReference>
<dbReference type="AlphaFoldDB" id="E7RNL8"/>
<comment type="caution">
    <text evidence="7">The sequence shown here is derived from an EMBL/GenBank/DDBJ whole genome shotgun (WGS) entry which is preliminary data.</text>
</comment>
<keyword evidence="3 5" id="KW-1133">Transmembrane helix</keyword>
<evidence type="ECO:0000256" key="3">
    <source>
        <dbReference type="ARBA" id="ARBA00022989"/>
    </source>
</evidence>
<sequence length="199" mass="22879">MGSAALFARRRPHICSIFFRYFPLLRHTKAAGHPCSRPQARRFLGNGRRPACRLLQSYYHSFGTMGSIKENLITFVKAQCSAWIASIIDFCVTILLSHFCNMWYAYAIFFGALSGGITNCIINYRWVFHAMGMKKKVIAMRYFLVWTGSILLNTLGTFLLTELSGVYFIIVKAVVAVAVAVLWNYQMQRIFVFKKRYEL</sequence>
<reference evidence="7" key="1">
    <citation type="submission" date="2011-01" db="EMBL/GenBank/DDBJ databases">
        <authorList>
            <person name="Muzny D."/>
            <person name="Qin X."/>
            <person name="Buhay C."/>
            <person name="Dugan-Rocha S."/>
            <person name="Ding Y."/>
            <person name="Chen G."/>
            <person name="Hawes A."/>
            <person name="Holder M."/>
            <person name="Jhangiani S."/>
            <person name="Johnson A."/>
            <person name="Khan Z."/>
            <person name="Li Z."/>
            <person name="Liu W."/>
            <person name="Liu X."/>
            <person name="Perez L."/>
            <person name="Shen H."/>
            <person name="Wang Q."/>
            <person name="Watt J."/>
            <person name="Xi L."/>
            <person name="Xin Y."/>
            <person name="Zhou J."/>
            <person name="Deng J."/>
            <person name="Jiang H."/>
            <person name="Liu Y."/>
            <person name="Qu J."/>
            <person name="Song X.-Z."/>
            <person name="Zhang L."/>
            <person name="Villasana D."/>
            <person name="Johnson A."/>
            <person name="Liu J."/>
            <person name="Liyanage D."/>
            <person name="Lorensuhewa L."/>
            <person name="Robinson T."/>
            <person name="Song A."/>
            <person name="Song B.-B."/>
            <person name="Dinh H."/>
            <person name="Thornton R."/>
            <person name="Coyle M."/>
            <person name="Francisco L."/>
            <person name="Jackson L."/>
            <person name="Javaid M."/>
            <person name="Korchina V."/>
            <person name="Kovar C."/>
            <person name="Mata R."/>
            <person name="Mathew T."/>
            <person name="Ngo R."/>
            <person name="Nguyen L."/>
            <person name="Nguyen N."/>
            <person name="Okwuonu G."/>
            <person name="Ongeri F."/>
            <person name="Pham C."/>
            <person name="Simmons D."/>
            <person name="Wilczek-Boney K."/>
            <person name="Hale W."/>
            <person name="Jakkamsetti A."/>
            <person name="Pham P."/>
            <person name="Ruth R."/>
            <person name="San Lucas F."/>
            <person name="Warren J."/>
            <person name="Zhang J."/>
            <person name="Zhao Z."/>
            <person name="Zhou C."/>
            <person name="Zhu D."/>
            <person name="Lee S."/>
            <person name="Bess C."/>
            <person name="Blankenburg K."/>
            <person name="Forbes L."/>
            <person name="Fu Q."/>
            <person name="Gubbala S."/>
            <person name="Hirani K."/>
            <person name="Jayaseelan J.C."/>
            <person name="Lara F."/>
            <person name="Munidasa M."/>
            <person name="Palculict T."/>
            <person name="Patil S."/>
            <person name="Pu L.-L."/>
            <person name="Saada N."/>
            <person name="Tang L."/>
            <person name="Weissenberger G."/>
            <person name="Zhu Y."/>
            <person name="Hemphill L."/>
            <person name="Shang Y."/>
            <person name="Youmans B."/>
            <person name="Ayvaz T."/>
            <person name="Ross M."/>
            <person name="Santibanez J."/>
            <person name="Aqrawi P."/>
            <person name="Gross S."/>
            <person name="Joshi V."/>
            <person name="Fowler G."/>
            <person name="Nazareth L."/>
            <person name="Reid J."/>
            <person name="Worley K."/>
            <person name="Petrosino J."/>
            <person name="Highlander S."/>
            <person name="Gibbs R."/>
        </authorList>
    </citation>
    <scope>NUCLEOTIDE SEQUENCE [LARGE SCALE GENOMIC DNA]</scope>
    <source>
        <strain evidence="7">ATCC 33269</strain>
    </source>
</reference>
<evidence type="ECO:0000259" key="6">
    <source>
        <dbReference type="Pfam" id="PF04138"/>
    </source>
</evidence>
<feature type="transmembrane region" description="Helical" evidence="5">
    <location>
        <begin position="75"/>
        <end position="97"/>
    </location>
</feature>
<dbReference type="GO" id="GO:0016020">
    <property type="term" value="C:membrane"/>
    <property type="evidence" value="ECO:0007669"/>
    <property type="project" value="UniProtKB-SubCell"/>
</dbReference>
<keyword evidence="4 5" id="KW-0472">Membrane</keyword>
<evidence type="ECO:0000256" key="5">
    <source>
        <dbReference type="SAM" id="Phobius"/>
    </source>
</evidence>
<name>E7RNL8_9BACT</name>
<evidence type="ECO:0000313" key="7">
    <source>
        <dbReference type="EMBL" id="EFZ37311.1"/>
    </source>
</evidence>
<evidence type="ECO:0000313" key="8">
    <source>
        <dbReference type="Proteomes" id="UP000005580"/>
    </source>
</evidence>
<comment type="subcellular location">
    <subcellularLocation>
        <location evidence="1">Membrane</location>
        <topology evidence="1">Multi-pass membrane protein</topology>
    </subcellularLocation>
</comment>
<dbReference type="STRING" id="28134.SAMN05444288_2292"/>
<keyword evidence="2 5" id="KW-0812">Transmembrane</keyword>
<dbReference type="Pfam" id="PF04138">
    <property type="entry name" value="GtrA_DPMS_TM"/>
    <property type="match status" value="1"/>
</dbReference>
<evidence type="ECO:0000256" key="1">
    <source>
        <dbReference type="ARBA" id="ARBA00004141"/>
    </source>
</evidence>
<feature type="transmembrane region" description="Helical" evidence="5">
    <location>
        <begin position="103"/>
        <end position="122"/>
    </location>
</feature>
<dbReference type="HOGENOM" id="CLU_083873_8_1_10"/>
<evidence type="ECO:0000256" key="4">
    <source>
        <dbReference type="ARBA" id="ARBA00023136"/>
    </source>
</evidence>
<feature type="transmembrane region" description="Helical" evidence="5">
    <location>
        <begin position="142"/>
        <end position="160"/>
    </location>
</feature>
<feature type="transmembrane region" description="Helical" evidence="5">
    <location>
        <begin position="166"/>
        <end position="185"/>
    </location>
</feature>
<dbReference type="eggNOG" id="COG2246">
    <property type="taxonomic scope" value="Bacteria"/>
</dbReference>
<keyword evidence="8" id="KW-1185">Reference proteome</keyword>
<dbReference type="EMBL" id="AEPE02000003">
    <property type="protein sequence ID" value="EFZ37311.1"/>
    <property type="molecule type" value="Genomic_DNA"/>
</dbReference>
<accession>E7RNL8</accession>
<proteinExistence type="predicted"/>